<feature type="domain" description="Response regulatory" evidence="6">
    <location>
        <begin position="7"/>
        <end position="124"/>
    </location>
</feature>
<keyword evidence="2" id="KW-0145">Chemotaxis</keyword>
<evidence type="ECO:0000259" key="6">
    <source>
        <dbReference type="PROSITE" id="PS50110"/>
    </source>
</evidence>
<evidence type="ECO:0000256" key="1">
    <source>
        <dbReference type="ARBA" id="ARBA00001946"/>
    </source>
</evidence>
<dbReference type="STRING" id="366522.GCA_001548055_02108"/>
<dbReference type="AlphaFoldDB" id="A0A2D3WEH5"/>
<dbReference type="Gene3D" id="3.40.50.2300">
    <property type="match status" value="1"/>
</dbReference>
<keyword evidence="3 5" id="KW-0597">Phosphoprotein</keyword>
<sequence length="127" mass="14204">MMEKQLKILAVDDDFINLKLISSMLRKNPNVGIIIEATNGLDAINLLKTQGDIDLVLLDIKMPVMDGIEFLANVQSMVEFKKLPIIVLTTDETRKNEAFNHGAVDFLVKPIREHDLSGKIAKVADLF</sequence>
<dbReference type="PANTHER" id="PTHR44591">
    <property type="entry name" value="STRESS RESPONSE REGULATOR PROTEIN 1"/>
    <property type="match status" value="1"/>
</dbReference>
<evidence type="ECO:0000256" key="4">
    <source>
        <dbReference type="ARBA" id="ARBA00022779"/>
    </source>
</evidence>
<dbReference type="SMART" id="SM00448">
    <property type="entry name" value="REC"/>
    <property type="match status" value="1"/>
</dbReference>
<dbReference type="EMBL" id="DLUG01000097">
    <property type="protein sequence ID" value="DAB36676.1"/>
    <property type="molecule type" value="Genomic_DNA"/>
</dbReference>
<proteinExistence type="predicted"/>
<dbReference type="PROSITE" id="PS50110">
    <property type="entry name" value="RESPONSE_REGULATORY"/>
    <property type="match status" value="1"/>
</dbReference>
<comment type="cofactor">
    <cofactor evidence="1">
        <name>Mg(2+)</name>
        <dbReference type="ChEBI" id="CHEBI:18420"/>
    </cofactor>
</comment>
<dbReference type="InterPro" id="IPR050595">
    <property type="entry name" value="Bact_response_regulator"/>
</dbReference>
<evidence type="ECO:0000256" key="3">
    <source>
        <dbReference type="ARBA" id="ARBA00022553"/>
    </source>
</evidence>
<accession>A0A2D3WEH5</accession>
<evidence type="ECO:0000256" key="2">
    <source>
        <dbReference type="ARBA" id="ARBA00022500"/>
    </source>
</evidence>
<dbReference type="InterPro" id="IPR011006">
    <property type="entry name" value="CheY-like_superfamily"/>
</dbReference>
<evidence type="ECO:0000256" key="5">
    <source>
        <dbReference type="PROSITE-ProRule" id="PRU00169"/>
    </source>
</evidence>
<evidence type="ECO:0000313" key="8">
    <source>
        <dbReference type="Proteomes" id="UP000231638"/>
    </source>
</evidence>
<evidence type="ECO:0000313" key="7">
    <source>
        <dbReference type="EMBL" id="DAB36676.1"/>
    </source>
</evidence>
<protein>
    <submittedName>
        <fullName evidence="7">Response regulator</fullName>
    </submittedName>
</protein>
<feature type="modified residue" description="4-aspartylphosphate" evidence="5">
    <location>
        <position position="59"/>
    </location>
</feature>
<reference evidence="7 8" key="1">
    <citation type="journal article" date="2017" name="Front. Microbiol.">
        <title>Comparative Genomic Analysis of the Class Epsilonproteobacteria and Proposed Reclassification to Epsilonbacteraeota (phyl. nov.).</title>
        <authorList>
            <person name="Waite D.W."/>
            <person name="Vanwonterghem I."/>
            <person name="Rinke C."/>
            <person name="Parks D.H."/>
            <person name="Zhang Y."/>
            <person name="Takai K."/>
            <person name="Sievert S.M."/>
            <person name="Simon J."/>
            <person name="Campbell B.J."/>
            <person name="Hanson T.E."/>
            <person name="Woyke T."/>
            <person name="Klotz M.G."/>
            <person name="Hugenholtz P."/>
        </authorList>
    </citation>
    <scope>NUCLEOTIDE SEQUENCE [LARGE SCALE GENOMIC DNA]</scope>
    <source>
        <strain evidence="7">UBA11420</strain>
    </source>
</reference>
<dbReference type="InterPro" id="IPR001789">
    <property type="entry name" value="Sig_transdc_resp-reg_receiver"/>
</dbReference>
<name>A0A2D3WEH5_9BACT</name>
<dbReference type="GO" id="GO:0097588">
    <property type="term" value="P:archaeal or bacterial-type flagellum-dependent cell motility"/>
    <property type="evidence" value="ECO:0007669"/>
    <property type="project" value="UniProtKB-KW"/>
</dbReference>
<dbReference type="GO" id="GO:0006935">
    <property type="term" value="P:chemotaxis"/>
    <property type="evidence" value="ECO:0007669"/>
    <property type="project" value="UniProtKB-KW"/>
</dbReference>
<gene>
    <name evidence="7" type="ORF">CFH80_03640</name>
</gene>
<dbReference type="Pfam" id="PF00072">
    <property type="entry name" value="Response_reg"/>
    <property type="match status" value="1"/>
</dbReference>
<dbReference type="Proteomes" id="UP000231638">
    <property type="component" value="Unassembled WGS sequence"/>
</dbReference>
<dbReference type="PANTHER" id="PTHR44591:SF3">
    <property type="entry name" value="RESPONSE REGULATORY DOMAIN-CONTAINING PROTEIN"/>
    <property type="match status" value="1"/>
</dbReference>
<comment type="caution">
    <text evidence="7">The sequence shown here is derived from an EMBL/GenBank/DDBJ whole genome shotgun (WGS) entry which is preliminary data.</text>
</comment>
<organism evidence="7 8">
    <name type="scientific">Sulfurospirillum cavolei</name>
    <dbReference type="NCBI Taxonomy" id="366522"/>
    <lineage>
        <taxon>Bacteria</taxon>
        <taxon>Pseudomonadati</taxon>
        <taxon>Campylobacterota</taxon>
        <taxon>Epsilonproteobacteria</taxon>
        <taxon>Campylobacterales</taxon>
        <taxon>Sulfurospirillaceae</taxon>
        <taxon>Sulfurospirillum</taxon>
    </lineage>
</organism>
<dbReference type="GO" id="GO:0000160">
    <property type="term" value="P:phosphorelay signal transduction system"/>
    <property type="evidence" value="ECO:0007669"/>
    <property type="project" value="InterPro"/>
</dbReference>
<dbReference type="SUPFAM" id="SSF52172">
    <property type="entry name" value="CheY-like"/>
    <property type="match status" value="1"/>
</dbReference>
<keyword evidence="4" id="KW-0283">Flagellar rotation</keyword>